<reference evidence="3" key="1">
    <citation type="journal article" date="2023" name="Mol. Phylogenet. Evol.">
        <title>Genome-scale phylogeny and comparative genomics of the fungal order Sordariales.</title>
        <authorList>
            <person name="Hensen N."/>
            <person name="Bonometti L."/>
            <person name="Westerberg I."/>
            <person name="Brannstrom I.O."/>
            <person name="Guillou S."/>
            <person name="Cros-Aarteil S."/>
            <person name="Calhoun S."/>
            <person name="Haridas S."/>
            <person name="Kuo A."/>
            <person name="Mondo S."/>
            <person name="Pangilinan J."/>
            <person name="Riley R."/>
            <person name="LaButti K."/>
            <person name="Andreopoulos B."/>
            <person name="Lipzen A."/>
            <person name="Chen C."/>
            <person name="Yan M."/>
            <person name="Daum C."/>
            <person name="Ng V."/>
            <person name="Clum A."/>
            <person name="Steindorff A."/>
            <person name="Ohm R.A."/>
            <person name="Martin F."/>
            <person name="Silar P."/>
            <person name="Natvig D.O."/>
            <person name="Lalanne C."/>
            <person name="Gautier V."/>
            <person name="Ament-Velasquez S.L."/>
            <person name="Kruys A."/>
            <person name="Hutchinson M.I."/>
            <person name="Powell A.J."/>
            <person name="Barry K."/>
            <person name="Miller A.N."/>
            <person name="Grigoriev I.V."/>
            <person name="Debuchy R."/>
            <person name="Gladieux P."/>
            <person name="Hiltunen Thoren M."/>
            <person name="Johannesson H."/>
        </authorList>
    </citation>
    <scope>NUCLEOTIDE SEQUENCE</scope>
    <source>
        <strain evidence="3">CBS 958.72</strain>
    </source>
</reference>
<gene>
    <name evidence="3" type="ORF">B0T24DRAFT_666498</name>
</gene>
<sequence length="390" mass="43464">MEQMNSQGTTDSDDRSIRLLVSGQRNGMPEGQLSSSPNIQVELAGAHIGDIKVYAEAKSLMIQKKFSIDDKMRNDIIKRVCSGAKGMFLYAKVVLGNLLSQLTRGHFKRELEAENFPKGLDEAYERVVVHVLENPDQGERDAAKNILGLVICAERPLMWKEIQSHFCINIEAETADVDFWLPMPCKNLCGSLVYVEQTTSALDQVVNLVHESARLYLLQTQRFVLEAENAKLAMFCARYLGSSPFIVGTEPAITDHFLTGYYGFLDYAAANWWRHAKRLIDTLSPETSSNSDLSAAILAISKLSKSSKLSKPENSSAKEAEELQRKIQGLQHDGRDWEAVFPVEGRVHAVRNSISGVGTEWANGMNGKYSNEEESHGVDYLYVCPNLSPE</sequence>
<keyword evidence="1" id="KW-0175">Coiled coil</keyword>
<feature type="domain" description="GPI inositol-deacylase winged helix" evidence="2">
    <location>
        <begin position="140"/>
        <end position="221"/>
    </location>
</feature>
<feature type="coiled-coil region" evidence="1">
    <location>
        <begin position="313"/>
        <end position="340"/>
    </location>
</feature>
<evidence type="ECO:0000259" key="2">
    <source>
        <dbReference type="Pfam" id="PF22939"/>
    </source>
</evidence>
<dbReference type="Pfam" id="PF22939">
    <property type="entry name" value="WHD_GPIID"/>
    <property type="match status" value="1"/>
</dbReference>
<reference evidence="3" key="2">
    <citation type="submission" date="2023-06" db="EMBL/GenBank/DDBJ databases">
        <authorList>
            <consortium name="Lawrence Berkeley National Laboratory"/>
            <person name="Haridas S."/>
            <person name="Hensen N."/>
            <person name="Bonometti L."/>
            <person name="Westerberg I."/>
            <person name="Brannstrom I.O."/>
            <person name="Guillou S."/>
            <person name="Cros-Aarteil S."/>
            <person name="Calhoun S."/>
            <person name="Kuo A."/>
            <person name="Mondo S."/>
            <person name="Pangilinan J."/>
            <person name="Riley R."/>
            <person name="Labutti K."/>
            <person name="Andreopoulos B."/>
            <person name="Lipzen A."/>
            <person name="Chen C."/>
            <person name="Yanf M."/>
            <person name="Daum C."/>
            <person name="Ng V."/>
            <person name="Clum A."/>
            <person name="Steindorff A."/>
            <person name="Ohm R."/>
            <person name="Martin F."/>
            <person name="Silar P."/>
            <person name="Natvig D."/>
            <person name="Lalanne C."/>
            <person name="Gautier V."/>
            <person name="Ament-Velasquez S.L."/>
            <person name="Kruys A."/>
            <person name="Hutchinson M.I."/>
            <person name="Powell A.J."/>
            <person name="Barry K."/>
            <person name="Miller A.N."/>
            <person name="Grigoriev I.V."/>
            <person name="Debuchy R."/>
            <person name="Gladieux P."/>
            <person name="Thoren M.H."/>
            <person name="Johannesson H."/>
        </authorList>
    </citation>
    <scope>NUCLEOTIDE SEQUENCE</scope>
    <source>
        <strain evidence="3">CBS 958.72</strain>
    </source>
</reference>
<dbReference type="InterPro" id="IPR054471">
    <property type="entry name" value="GPIID_WHD"/>
</dbReference>
<proteinExistence type="predicted"/>
<protein>
    <recommendedName>
        <fullName evidence="2">GPI inositol-deacylase winged helix domain-containing protein</fullName>
    </recommendedName>
</protein>
<keyword evidence="4" id="KW-1185">Reference proteome</keyword>
<evidence type="ECO:0000313" key="3">
    <source>
        <dbReference type="EMBL" id="KAK3373193.1"/>
    </source>
</evidence>
<accession>A0AAE0KAF4</accession>
<dbReference type="Proteomes" id="UP001287356">
    <property type="component" value="Unassembled WGS sequence"/>
</dbReference>
<comment type="caution">
    <text evidence="3">The sequence shown here is derived from an EMBL/GenBank/DDBJ whole genome shotgun (WGS) entry which is preliminary data.</text>
</comment>
<dbReference type="AlphaFoldDB" id="A0AAE0KAF4"/>
<dbReference type="PANTHER" id="PTHR10039">
    <property type="entry name" value="AMELOGENIN"/>
    <property type="match status" value="1"/>
</dbReference>
<name>A0AAE0KAF4_9PEZI</name>
<evidence type="ECO:0000256" key="1">
    <source>
        <dbReference type="SAM" id="Coils"/>
    </source>
</evidence>
<evidence type="ECO:0000313" key="4">
    <source>
        <dbReference type="Proteomes" id="UP001287356"/>
    </source>
</evidence>
<organism evidence="3 4">
    <name type="scientific">Lasiosphaeria ovina</name>
    <dbReference type="NCBI Taxonomy" id="92902"/>
    <lineage>
        <taxon>Eukaryota</taxon>
        <taxon>Fungi</taxon>
        <taxon>Dikarya</taxon>
        <taxon>Ascomycota</taxon>
        <taxon>Pezizomycotina</taxon>
        <taxon>Sordariomycetes</taxon>
        <taxon>Sordariomycetidae</taxon>
        <taxon>Sordariales</taxon>
        <taxon>Lasiosphaeriaceae</taxon>
        <taxon>Lasiosphaeria</taxon>
    </lineage>
</organism>
<dbReference type="EMBL" id="JAULSN010000004">
    <property type="protein sequence ID" value="KAK3373193.1"/>
    <property type="molecule type" value="Genomic_DNA"/>
</dbReference>